<dbReference type="Pfam" id="PF05938">
    <property type="entry name" value="Self-incomp_S1"/>
    <property type="match status" value="1"/>
</dbReference>
<evidence type="ECO:0000256" key="2">
    <source>
        <dbReference type="ARBA" id="ARBA00005581"/>
    </source>
</evidence>
<evidence type="ECO:0000313" key="7">
    <source>
        <dbReference type="EMBL" id="DAD24553.1"/>
    </source>
</evidence>
<accession>A0A822XXW1</accession>
<dbReference type="InterPro" id="IPR010264">
    <property type="entry name" value="Self-incomp_S1"/>
</dbReference>
<comment type="similarity">
    <text evidence="2 6">Belongs to the plant self-incompatibility (S1) protein family.</text>
</comment>
<comment type="caution">
    <text evidence="7">The sequence shown here is derived from an EMBL/GenBank/DDBJ whole genome shotgun (WGS) entry which is preliminary data.</text>
</comment>
<reference evidence="7 8" key="1">
    <citation type="journal article" date="2020" name="Mol. Biol. Evol.">
        <title>Distinct Expression and Methylation Patterns for Genes with Different Fates following a Single Whole-Genome Duplication in Flowering Plants.</title>
        <authorList>
            <person name="Shi T."/>
            <person name="Rahmani R.S."/>
            <person name="Gugger P.F."/>
            <person name="Wang M."/>
            <person name="Li H."/>
            <person name="Zhang Y."/>
            <person name="Li Z."/>
            <person name="Wang Q."/>
            <person name="Van de Peer Y."/>
            <person name="Marchal K."/>
            <person name="Chen J."/>
        </authorList>
    </citation>
    <scope>NUCLEOTIDE SEQUENCE [LARGE SCALE GENOMIC DNA]</scope>
    <source>
        <tissue evidence="7">Leaf</tissue>
    </source>
</reference>
<evidence type="ECO:0000256" key="1">
    <source>
        <dbReference type="ARBA" id="ARBA00004613"/>
    </source>
</evidence>
<feature type="chain" id="PRO_5033100809" description="S-protein homolog" evidence="6">
    <location>
        <begin position="33"/>
        <end position="125"/>
    </location>
</feature>
<evidence type="ECO:0000256" key="6">
    <source>
        <dbReference type="RuleBase" id="RU367044"/>
    </source>
</evidence>
<evidence type="ECO:0000256" key="4">
    <source>
        <dbReference type="ARBA" id="ARBA00022525"/>
    </source>
</evidence>
<keyword evidence="3 6" id="KW-0713">Self-incompatibility</keyword>
<dbReference type="PANTHER" id="PTHR31232:SF18">
    <property type="entry name" value="S-PROTEIN HOMOLOG"/>
    <property type="match status" value="1"/>
</dbReference>
<organism evidence="7 8">
    <name type="scientific">Nelumbo nucifera</name>
    <name type="common">Sacred lotus</name>
    <dbReference type="NCBI Taxonomy" id="4432"/>
    <lineage>
        <taxon>Eukaryota</taxon>
        <taxon>Viridiplantae</taxon>
        <taxon>Streptophyta</taxon>
        <taxon>Embryophyta</taxon>
        <taxon>Tracheophyta</taxon>
        <taxon>Spermatophyta</taxon>
        <taxon>Magnoliopsida</taxon>
        <taxon>Proteales</taxon>
        <taxon>Nelumbonaceae</taxon>
        <taxon>Nelumbo</taxon>
    </lineage>
</organism>
<comment type="subcellular location">
    <subcellularLocation>
        <location evidence="1 6">Secreted</location>
    </subcellularLocation>
</comment>
<gene>
    <name evidence="7" type="ORF">HUJ06_026017</name>
</gene>
<keyword evidence="5 6" id="KW-0732">Signal</keyword>
<dbReference type="GO" id="GO:0005576">
    <property type="term" value="C:extracellular region"/>
    <property type="evidence" value="ECO:0007669"/>
    <property type="project" value="UniProtKB-SubCell"/>
</dbReference>
<dbReference type="PANTHER" id="PTHR31232">
    <property type="match status" value="1"/>
</dbReference>
<keyword evidence="4 6" id="KW-0964">Secreted</keyword>
<sequence length="125" mass="14425">MGSQFRYWSFMPVVAMAMIIVLSLSHSSVVSGAFYSQIEVTLVNILEPGKILHVHCKSRDDDLGDHYIPYSQSWYWSFYDNLFDTTLFWCKMDWNKTGGPMVSGSFEIYHARRDLYRCGSDVSGE</sequence>
<feature type="signal peptide" evidence="6">
    <location>
        <begin position="1"/>
        <end position="32"/>
    </location>
</feature>
<dbReference type="EMBL" id="DUZY01000001">
    <property type="protein sequence ID" value="DAD24553.1"/>
    <property type="molecule type" value="Genomic_DNA"/>
</dbReference>
<evidence type="ECO:0000256" key="3">
    <source>
        <dbReference type="ARBA" id="ARBA00022471"/>
    </source>
</evidence>
<dbReference type="GO" id="GO:0060320">
    <property type="term" value="P:rejection of self pollen"/>
    <property type="evidence" value="ECO:0007669"/>
    <property type="project" value="UniProtKB-KW"/>
</dbReference>
<name>A0A822XXW1_NELNU</name>
<protein>
    <recommendedName>
        <fullName evidence="6">S-protein homolog</fullName>
    </recommendedName>
</protein>
<proteinExistence type="inferred from homology"/>
<evidence type="ECO:0000256" key="5">
    <source>
        <dbReference type="ARBA" id="ARBA00022729"/>
    </source>
</evidence>
<evidence type="ECO:0000313" key="8">
    <source>
        <dbReference type="Proteomes" id="UP000607653"/>
    </source>
</evidence>
<dbReference type="AlphaFoldDB" id="A0A822XXW1"/>
<keyword evidence="8" id="KW-1185">Reference proteome</keyword>
<dbReference type="Proteomes" id="UP000607653">
    <property type="component" value="Unassembled WGS sequence"/>
</dbReference>